<reference evidence="1" key="1">
    <citation type="submission" date="2023-10" db="EMBL/GenBank/DDBJ databases">
        <authorList>
            <person name="Domelevo Entfellner J.-B."/>
        </authorList>
    </citation>
    <scope>NUCLEOTIDE SEQUENCE</scope>
</reference>
<gene>
    <name evidence="1" type="ORF">AYBTSS11_LOCUS16201</name>
</gene>
<evidence type="ECO:0000313" key="1">
    <source>
        <dbReference type="EMBL" id="CAJ1955576.1"/>
    </source>
</evidence>
<dbReference type="AlphaFoldDB" id="A0AA86VL25"/>
<keyword evidence="2" id="KW-1185">Reference proteome</keyword>
<dbReference type="Gramene" id="rna-AYBTSS11_LOCUS16201">
    <property type="protein sequence ID" value="CAJ1955576.1"/>
    <property type="gene ID" value="gene-AYBTSS11_LOCUS16201"/>
</dbReference>
<proteinExistence type="predicted"/>
<dbReference type="EMBL" id="OY731402">
    <property type="protein sequence ID" value="CAJ1955576.1"/>
    <property type="molecule type" value="Genomic_DNA"/>
</dbReference>
<name>A0AA86VL25_9FABA</name>
<evidence type="ECO:0000313" key="2">
    <source>
        <dbReference type="Proteomes" id="UP001189624"/>
    </source>
</evidence>
<dbReference type="Proteomes" id="UP001189624">
    <property type="component" value="Chromosome 5"/>
</dbReference>
<protein>
    <submittedName>
        <fullName evidence="1">Uncharacterized protein</fullName>
    </submittedName>
</protein>
<sequence>MKKRFKILPLISHITLLKTQQIYGFPNFLPGFSPSSSELVLSVRIGKLQSCSIKETPLLIHGESKASTNTYKPTTIETATQRYISSVKLARVINQQLERGDGGNIDS</sequence>
<accession>A0AA86VL25</accession>
<organism evidence="1 2">
    <name type="scientific">Sphenostylis stenocarpa</name>
    <dbReference type="NCBI Taxonomy" id="92480"/>
    <lineage>
        <taxon>Eukaryota</taxon>
        <taxon>Viridiplantae</taxon>
        <taxon>Streptophyta</taxon>
        <taxon>Embryophyta</taxon>
        <taxon>Tracheophyta</taxon>
        <taxon>Spermatophyta</taxon>
        <taxon>Magnoliopsida</taxon>
        <taxon>eudicotyledons</taxon>
        <taxon>Gunneridae</taxon>
        <taxon>Pentapetalae</taxon>
        <taxon>rosids</taxon>
        <taxon>fabids</taxon>
        <taxon>Fabales</taxon>
        <taxon>Fabaceae</taxon>
        <taxon>Papilionoideae</taxon>
        <taxon>50 kb inversion clade</taxon>
        <taxon>NPAAA clade</taxon>
        <taxon>indigoferoid/millettioid clade</taxon>
        <taxon>Phaseoleae</taxon>
        <taxon>Sphenostylis</taxon>
    </lineage>
</organism>